<evidence type="ECO:0000256" key="9">
    <source>
        <dbReference type="ARBA" id="ARBA00023002"/>
    </source>
</evidence>
<dbReference type="SUPFAM" id="SSF52343">
    <property type="entry name" value="Ferredoxin reductase-like, C-terminal NADP-linked domain"/>
    <property type="match status" value="1"/>
</dbReference>
<evidence type="ECO:0000256" key="7">
    <source>
        <dbReference type="ARBA" id="ARBA00022827"/>
    </source>
</evidence>
<keyword evidence="11" id="KW-0496">Mitochondrion</keyword>
<evidence type="ECO:0000256" key="8">
    <source>
        <dbReference type="ARBA" id="ARBA00022989"/>
    </source>
</evidence>
<dbReference type="SUPFAM" id="SSF63380">
    <property type="entry name" value="Riboflavin synthase domain-like"/>
    <property type="match status" value="1"/>
</dbReference>
<dbReference type="EMBL" id="KV454001">
    <property type="protein sequence ID" value="ODQ48635.1"/>
    <property type="molecule type" value="Genomic_DNA"/>
</dbReference>
<keyword evidence="5 15" id="KW-0812">Transmembrane</keyword>
<evidence type="ECO:0000256" key="5">
    <source>
        <dbReference type="ARBA" id="ARBA00022692"/>
    </source>
</evidence>
<feature type="transmembrane region" description="Helical" evidence="15">
    <location>
        <begin position="38"/>
        <end position="55"/>
    </location>
</feature>
<evidence type="ECO:0000256" key="6">
    <source>
        <dbReference type="ARBA" id="ARBA00022787"/>
    </source>
</evidence>
<dbReference type="AlphaFoldDB" id="A0A1E3NRB5"/>
<dbReference type="GeneID" id="30176945"/>
<feature type="binding site" evidence="13">
    <location>
        <position position="138"/>
    </location>
    <ligand>
        <name>FAD</name>
        <dbReference type="ChEBI" id="CHEBI:57692"/>
    </ligand>
</feature>
<name>A0A1E3NRB5_9ASCO</name>
<evidence type="ECO:0000256" key="15">
    <source>
        <dbReference type="SAM" id="Phobius"/>
    </source>
</evidence>
<dbReference type="PANTHER" id="PTHR19370:SF143">
    <property type="entry name" value="PLASMA MEMBRANE-ASSOCIATED COENZYME Q6 REDUCTASE PGA3"/>
    <property type="match status" value="1"/>
</dbReference>
<dbReference type="PRINTS" id="PR00406">
    <property type="entry name" value="CYTB5RDTASE"/>
</dbReference>
<feature type="binding site" evidence="13">
    <location>
        <position position="145"/>
    </location>
    <ligand>
        <name>FAD</name>
        <dbReference type="ChEBI" id="CHEBI:57692"/>
    </ligand>
</feature>
<comment type="similarity">
    <text evidence="3 14">Belongs to the flavoprotein pyridine nucleotide cytochrome reductase family.</text>
</comment>
<dbReference type="Pfam" id="PF00175">
    <property type="entry name" value="NAD_binding_1"/>
    <property type="match status" value="1"/>
</dbReference>
<feature type="transmembrane region" description="Helical" evidence="15">
    <location>
        <begin position="12"/>
        <end position="32"/>
    </location>
</feature>
<dbReference type="InterPro" id="IPR039261">
    <property type="entry name" value="FNR_nucleotide-bd"/>
</dbReference>
<evidence type="ECO:0000256" key="13">
    <source>
        <dbReference type="PIRSR" id="PIRSR601834-1"/>
    </source>
</evidence>
<dbReference type="EC" id="1.6.2.2" evidence="14"/>
<protein>
    <recommendedName>
        <fullName evidence="14">NADH-cytochrome b5 reductase</fullName>
        <ecNumber evidence="14">1.6.2.2</ecNumber>
    </recommendedName>
</protein>
<evidence type="ECO:0000313" key="18">
    <source>
        <dbReference type="Proteomes" id="UP000094455"/>
    </source>
</evidence>
<sequence>MSDNKKLEGQDLLKTPLHGIYIPTILCIVGTAIVNYDYVPYMIALLALFFGYHILRVKTQRPALSSSKFQDYELIDKTVISKNTAIYRFKLDHDYDQLRIPVGHHLACKVNVGGKDEIRYYTPISNQFDEGFFDIIVKSYKDGTVSKYFATLNPGAKVLFKGPVGRMSYKSNMADRIVMIAGGSGITPMLAVLGSIITSPEDKTTVKLLFANETENDILLREELDEYVKEYPGFDLRYFLNHPPAAWNDGYKGIITEEVLKKELPSPNANTKIFICGPMDMKKQMLEALENLGWPKGTLQSKQDDQVFCF</sequence>
<evidence type="ECO:0000256" key="12">
    <source>
        <dbReference type="ARBA" id="ARBA00023136"/>
    </source>
</evidence>
<keyword evidence="18" id="KW-1185">Reference proteome</keyword>
<evidence type="ECO:0000256" key="14">
    <source>
        <dbReference type="RuleBase" id="RU361226"/>
    </source>
</evidence>
<feature type="domain" description="FAD-binding FR-type" evidence="16">
    <location>
        <begin position="67"/>
        <end position="170"/>
    </location>
</feature>
<dbReference type="InterPro" id="IPR017938">
    <property type="entry name" value="Riboflavin_synthase-like_b-brl"/>
</dbReference>
<evidence type="ECO:0000256" key="11">
    <source>
        <dbReference type="ARBA" id="ARBA00023128"/>
    </source>
</evidence>
<comment type="cofactor">
    <cofactor evidence="1 13 14">
        <name>FAD</name>
        <dbReference type="ChEBI" id="CHEBI:57692"/>
    </cofactor>
</comment>
<dbReference type="GO" id="GO:0005741">
    <property type="term" value="C:mitochondrial outer membrane"/>
    <property type="evidence" value="ECO:0007669"/>
    <property type="project" value="UniProtKB-SubCell"/>
</dbReference>
<feature type="binding site" evidence="13">
    <location>
        <position position="146"/>
    </location>
    <ligand>
        <name>FAD</name>
        <dbReference type="ChEBI" id="CHEBI:57692"/>
    </ligand>
</feature>
<keyword evidence="7 13" id="KW-0274">FAD</keyword>
<comment type="subcellular location">
    <subcellularLocation>
        <location evidence="2">Mitochondrion outer membrane</location>
    </subcellularLocation>
</comment>
<accession>A0A1E3NRB5</accession>
<keyword evidence="12 15" id="KW-0472">Membrane</keyword>
<evidence type="ECO:0000256" key="1">
    <source>
        <dbReference type="ARBA" id="ARBA00001974"/>
    </source>
</evidence>
<dbReference type="FunFam" id="2.40.30.10:FF:000069">
    <property type="entry name" value="NADH-cytochrome b5 reductase"/>
    <property type="match status" value="1"/>
</dbReference>
<dbReference type="FunFam" id="3.40.50.80:FF:000009">
    <property type="entry name" value="NADH-cytochrome b5 reductase"/>
    <property type="match status" value="1"/>
</dbReference>
<dbReference type="RefSeq" id="XP_019019748.1">
    <property type="nucleotide sequence ID" value="XM_019160258.1"/>
</dbReference>
<dbReference type="PROSITE" id="PS51384">
    <property type="entry name" value="FAD_FR"/>
    <property type="match status" value="1"/>
</dbReference>
<feature type="transmembrane region" description="Helical" evidence="15">
    <location>
        <begin position="177"/>
        <end position="197"/>
    </location>
</feature>
<feature type="binding site" evidence="13">
    <location>
        <position position="119"/>
    </location>
    <ligand>
        <name>FAD</name>
        <dbReference type="ChEBI" id="CHEBI:57692"/>
    </ligand>
</feature>
<evidence type="ECO:0000256" key="3">
    <source>
        <dbReference type="ARBA" id="ARBA00006105"/>
    </source>
</evidence>
<dbReference type="PANTHER" id="PTHR19370">
    <property type="entry name" value="NADH-CYTOCHROME B5 REDUCTASE"/>
    <property type="match status" value="1"/>
</dbReference>
<keyword evidence="4 13" id="KW-0285">Flavoprotein</keyword>
<reference evidence="17 18" key="1">
    <citation type="journal article" date="2016" name="Proc. Natl. Acad. Sci. U.S.A.">
        <title>Comparative genomics of biotechnologically important yeasts.</title>
        <authorList>
            <person name="Riley R."/>
            <person name="Haridas S."/>
            <person name="Wolfe K.H."/>
            <person name="Lopes M.R."/>
            <person name="Hittinger C.T."/>
            <person name="Goeker M."/>
            <person name="Salamov A.A."/>
            <person name="Wisecaver J.H."/>
            <person name="Long T.M."/>
            <person name="Calvey C.H."/>
            <person name="Aerts A.L."/>
            <person name="Barry K.W."/>
            <person name="Choi C."/>
            <person name="Clum A."/>
            <person name="Coughlan A.Y."/>
            <person name="Deshpande S."/>
            <person name="Douglass A.P."/>
            <person name="Hanson S.J."/>
            <person name="Klenk H.-P."/>
            <person name="LaButti K.M."/>
            <person name="Lapidus A."/>
            <person name="Lindquist E.A."/>
            <person name="Lipzen A.M."/>
            <person name="Meier-Kolthoff J.P."/>
            <person name="Ohm R.A."/>
            <person name="Otillar R.P."/>
            <person name="Pangilinan J.L."/>
            <person name="Peng Y."/>
            <person name="Rokas A."/>
            <person name="Rosa C.A."/>
            <person name="Scheuner C."/>
            <person name="Sibirny A.A."/>
            <person name="Slot J.C."/>
            <person name="Stielow J.B."/>
            <person name="Sun H."/>
            <person name="Kurtzman C.P."/>
            <person name="Blackwell M."/>
            <person name="Grigoriev I.V."/>
            <person name="Jeffries T.W."/>
        </authorList>
    </citation>
    <scope>NUCLEOTIDE SEQUENCE [LARGE SCALE GENOMIC DNA]</scope>
    <source>
        <strain evidence="17 18">NRRL Y-2026</strain>
    </source>
</reference>
<keyword evidence="6" id="KW-1000">Mitochondrion outer membrane</keyword>
<dbReference type="Gene3D" id="2.40.30.10">
    <property type="entry name" value="Translation factors"/>
    <property type="match status" value="1"/>
</dbReference>
<keyword evidence="9 14" id="KW-0560">Oxidoreductase</keyword>
<feature type="binding site" evidence="13">
    <location>
        <position position="187"/>
    </location>
    <ligand>
        <name>FAD</name>
        <dbReference type="ChEBI" id="CHEBI:57692"/>
    </ligand>
</feature>
<dbReference type="CDD" id="cd06183">
    <property type="entry name" value="cyt_b5_reduct_like"/>
    <property type="match status" value="1"/>
</dbReference>
<dbReference type="Gene3D" id="3.40.50.80">
    <property type="entry name" value="Nucleotide-binding domain of ferredoxin-NADP reductase (FNR) module"/>
    <property type="match status" value="1"/>
</dbReference>
<dbReference type="Proteomes" id="UP000094455">
    <property type="component" value="Unassembled WGS sequence"/>
</dbReference>
<keyword evidence="8 15" id="KW-1133">Transmembrane helix</keyword>
<evidence type="ECO:0000313" key="17">
    <source>
        <dbReference type="EMBL" id="ODQ48635.1"/>
    </source>
</evidence>
<dbReference type="PRINTS" id="PR00371">
    <property type="entry name" value="FPNCR"/>
</dbReference>
<evidence type="ECO:0000256" key="4">
    <source>
        <dbReference type="ARBA" id="ARBA00022630"/>
    </source>
</evidence>
<evidence type="ECO:0000256" key="2">
    <source>
        <dbReference type="ARBA" id="ARBA00004294"/>
    </source>
</evidence>
<comment type="catalytic activity">
    <reaction evidence="14">
        <text>2 Fe(III)-[cytochrome b5] + NADH = 2 Fe(II)-[cytochrome b5] + NAD(+) + H(+)</text>
        <dbReference type="Rhea" id="RHEA:46680"/>
        <dbReference type="Rhea" id="RHEA-COMP:10438"/>
        <dbReference type="Rhea" id="RHEA-COMP:10439"/>
        <dbReference type="ChEBI" id="CHEBI:15378"/>
        <dbReference type="ChEBI" id="CHEBI:29033"/>
        <dbReference type="ChEBI" id="CHEBI:29034"/>
        <dbReference type="ChEBI" id="CHEBI:57540"/>
        <dbReference type="ChEBI" id="CHEBI:57945"/>
        <dbReference type="EC" id="1.6.2.2"/>
    </reaction>
</comment>
<dbReference type="STRING" id="763406.A0A1E3NRB5"/>
<dbReference type="InterPro" id="IPR001709">
    <property type="entry name" value="Flavoprot_Pyr_Nucl_cyt_Rdtase"/>
</dbReference>
<dbReference type="GO" id="GO:0090524">
    <property type="term" value="F:cytochrome-b5 reductase activity, acting on NADH"/>
    <property type="evidence" value="ECO:0007669"/>
    <property type="project" value="UniProtKB-EC"/>
</dbReference>
<dbReference type="Pfam" id="PF00970">
    <property type="entry name" value="FAD_binding_6"/>
    <property type="match status" value="1"/>
</dbReference>
<keyword evidence="10 14" id="KW-0520">NAD</keyword>
<dbReference type="InterPro" id="IPR008333">
    <property type="entry name" value="Cbr1-like_FAD-bd_dom"/>
</dbReference>
<dbReference type="GO" id="GO:0006696">
    <property type="term" value="P:ergosterol biosynthetic process"/>
    <property type="evidence" value="ECO:0007669"/>
    <property type="project" value="TreeGrafter"/>
</dbReference>
<feature type="binding site" evidence="13">
    <location>
        <position position="136"/>
    </location>
    <ligand>
        <name>FAD</name>
        <dbReference type="ChEBI" id="CHEBI:57692"/>
    </ligand>
</feature>
<organism evidence="17 18">
    <name type="scientific">Pichia membranifaciens NRRL Y-2026</name>
    <dbReference type="NCBI Taxonomy" id="763406"/>
    <lineage>
        <taxon>Eukaryota</taxon>
        <taxon>Fungi</taxon>
        <taxon>Dikarya</taxon>
        <taxon>Ascomycota</taxon>
        <taxon>Saccharomycotina</taxon>
        <taxon>Pichiomycetes</taxon>
        <taxon>Pichiales</taxon>
        <taxon>Pichiaceae</taxon>
        <taxon>Pichia</taxon>
    </lineage>
</organism>
<dbReference type="InterPro" id="IPR017927">
    <property type="entry name" value="FAD-bd_FR_type"/>
</dbReference>
<dbReference type="InterPro" id="IPR001834">
    <property type="entry name" value="CBR-like"/>
</dbReference>
<dbReference type="InterPro" id="IPR001433">
    <property type="entry name" value="OxRdtase_FAD/NAD-bd"/>
</dbReference>
<dbReference type="OrthoDB" id="432685at2759"/>
<gene>
    <name evidence="17" type="ORF">PICMEDRAFT_14176</name>
</gene>
<proteinExistence type="inferred from homology"/>
<evidence type="ECO:0000259" key="16">
    <source>
        <dbReference type="PROSITE" id="PS51384"/>
    </source>
</evidence>
<feature type="binding site" evidence="13">
    <location>
        <position position="121"/>
    </location>
    <ligand>
        <name>FAD</name>
        <dbReference type="ChEBI" id="CHEBI:57692"/>
    </ligand>
</feature>
<evidence type="ECO:0000256" key="10">
    <source>
        <dbReference type="ARBA" id="ARBA00023027"/>
    </source>
</evidence>